<dbReference type="EMBL" id="NRRE01000032">
    <property type="protein sequence ID" value="MBK1698959.1"/>
    <property type="molecule type" value="Genomic_DNA"/>
</dbReference>
<sequence>MTRPETSDREATERQIARLETLARVLDDIFRVPGTRVRFGLDGIIGLIPGVGDALTGALSGYLAVRAWDLGLPPHVVAHMAANVGIDLLVGSIPVAGDLFDVGFKANRRNVELLKRELAKRAPAADLKDVTPPH</sequence>
<dbReference type="AlphaFoldDB" id="A0A934QLM4"/>
<reference evidence="1" key="1">
    <citation type="submission" date="2017-08" db="EMBL/GenBank/DDBJ databases">
        <authorList>
            <person name="Imhoff J.F."/>
            <person name="Rahn T."/>
            <person name="Kuenzel S."/>
            <person name="Neulinger S.C."/>
        </authorList>
    </citation>
    <scope>NUCLEOTIDE SEQUENCE</scope>
    <source>
        <strain evidence="1">DSM 9154</strain>
    </source>
</reference>
<dbReference type="PANTHER" id="PTHR35519">
    <property type="entry name" value="MEMBRANE PROTEINS"/>
    <property type="match status" value="1"/>
</dbReference>
<accession>A0A934QLM4</accession>
<evidence type="ECO:0000313" key="2">
    <source>
        <dbReference type="Proteomes" id="UP000778970"/>
    </source>
</evidence>
<dbReference type="Pfam" id="PF13430">
    <property type="entry name" value="DUF4112"/>
    <property type="match status" value="1"/>
</dbReference>
<reference evidence="1" key="2">
    <citation type="journal article" date="2020" name="Microorganisms">
        <title>Osmotic Adaptation and Compatible Solute Biosynthesis of Phototrophic Bacteria as Revealed from Genome Analyses.</title>
        <authorList>
            <person name="Imhoff J.F."/>
            <person name="Rahn T."/>
            <person name="Kunzel S."/>
            <person name="Keller A."/>
            <person name="Neulinger S.C."/>
        </authorList>
    </citation>
    <scope>NUCLEOTIDE SEQUENCE</scope>
    <source>
        <strain evidence="1">DSM 9154</strain>
    </source>
</reference>
<dbReference type="RefSeq" id="WP_051431787.1">
    <property type="nucleotide sequence ID" value="NZ_NRRE01000032.1"/>
</dbReference>
<proteinExistence type="predicted"/>
<organism evidence="1 2">
    <name type="scientific">Rhodovibrio salinarum</name>
    <dbReference type="NCBI Taxonomy" id="1087"/>
    <lineage>
        <taxon>Bacteria</taxon>
        <taxon>Pseudomonadati</taxon>
        <taxon>Pseudomonadota</taxon>
        <taxon>Alphaproteobacteria</taxon>
        <taxon>Rhodospirillales</taxon>
        <taxon>Rhodovibrionaceae</taxon>
        <taxon>Rhodovibrio</taxon>
    </lineage>
</organism>
<dbReference type="InterPro" id="IPR025187">
    <property type="entry name" value="DUF4112"/>
</dbReference>
<dbReference type="PANTHER" id="PTHR35519:SF2">
    <property type="entry name" value="PH DOMAIN PROTEIN"/>
    <property type="match status" value="1"/>
</dbReference>
<evidence type="ECO:0000313" key="1">
    <source>
        <dbReference type="EMBL" id="MBK1698959.1"/>
    </source>
</evidence>
<name>A0A934QLM4_9PROT</name>
<gene>
    <name evidence="1" type="ORF">CKO21_17085</name>
</gene>
<protein>
    <submittedName>
        <fullName evidence="1">DUF4112 domain-containing protein</fullName>
    </submittedName>
</protein>
<keyword evidence="2" id="KW-1185">Reference proteome</keyword>
<dbReference type="Proteomes" id="UP000778970">
    <property type="component" value="Unassembled WGS sequence"/>
</dbReference>
<comment type="caution">
    <text evidence="1">The sequence shown here is derived from an EMBL/GenBank/DDBJ whole genome shotgun (WGS) entry which is preliminary data.</text>
</comment>